<dbReference type="PANTHER" id="PTHR28674">
    <property type="entry name" value="SIMILAR TO DNA SEGMENT, CHR 10, WAYNE STATE UNIVERSITY 102,-EXPRESSED"/>
    <property type="match status" value="1"/>
</dbReference>
<dbReference type="InterPro" id="IPR027921">
    <property type="entry name" value="NOPCHAP1"/>
</dbReference>
<reference evidence="2" key="1">
    <citation type="submission" date="2013-07" db="EMBL/GenBank/DDBJ databases">
        <title>The genome of Eucalyptus grandis.</title>
        <authorList>
            <person name="Schmutz J."/>
            <person name="Hayes R."/>
            <person name="Myburg A."/>
            <person name="Tuskan G."/>
            <person name="Grattapaglia D."/>
            <person name="Rokhsar D.S."/>
        </authorList>
    </citation>
    <scope>NUCLEOTIDE SEQUENCE</scope>
    <source>
        <tissue evidence="2">Leaf extractions</tissue>
    </source>
</reference>
<dbReference type="GO" id="GO:0062064">
    <property type="term" value="F:box C/D methylation guide snoRNP complex binding"/>
    <property type="evidence" value="ECO:0000318"/>
    <property type="project" value="GO_Central"/>
</dbReference>
<dbReference type="KEGG" id="egr:104437448"/>
<dbReference type="PANTHER" id="PTHR28674:SF1">
    <property type="entry name" value="NOP PROTEIN CHAPERONE 1"/>
    <property type="match status" value="1"/>
</dbReference>
<sequence>METTSQELLKLENKSFSSPSLESTLFICKEKDSDSKRKQPPHNGRPLTSSVPSSQVLGKVKDFLGVLSEANKKLQVEVKDNPKRHDIEVLDGNESEIIEMDLMLGIADLHTPEAVAAAESAVASHHPLNPLAASIGEMDSEDTTDDDDDDSDDGSEDGDDDCSTSQAGLPVKHARSENGKEDSHGSIGRKRSKKQPQKRPEIVELS</sequence>
<dbReference type="STRING" id="71139.A0A059CSY1"/>
<dbReference type="EMBL" id="KK198755">
    <property type="protein sequence ID" value="KCW81050.1"/>
    <property type="molecule type" value="Genomic_DNA"/>
</dbReference>
<protein>
    <submittedName>
        <fullName evidence="2">Uncharacterized protein</fullName>
    </submittedName>
</protein>
<feature type="compositionally biased region" description="Basic and acidic residues" evidence="1">
    <location>
        <begin position="174"/>
        <end position="184"/>
    </location>
</feature>
<evidence type="ECO:0000256" key="1">
    <source>
        <dbReference type="SAM" id="MobiDB-lite"/>
    </source>
</evidence>
<feature type="region of interest" description="Disordered" evidence="1">
    <location>
        <begin position="117"/>
        <end position="206"/>
    </location>
</feature>
<dbReference type="FunCoup" id="A0A059CSY1">
    <property type="interactions" value="30"/>
</dbReference>
<feature type="region of interest" description="Disordered" evidence="1">
    <location>
        <begin position="31"/>
        <end position="54"/>
    </location>
</feature>
<proteinExistence type="predicted"/>
<feature type="compositionally biased region" description="Acidic residues" evidence="1">
    <location>
        <begin position="138"/>
        <end position="162"/>
    </location>
</feature>
<accession>A0A059CSY1</accession>
<dbReference type="Gramene" id="KCW81049">
    <property type="protein sequence ID" value="KCW81049"/>
    <property type="gene ID" value="EUGRSUZ_C02425"/>
</dbReference>
<dbReference type="eggNOG" id="ENOG502S5IW">
    <property type="taxonomic scope" value="Eukaryota"/>
</dbReference>
<dbReference type="AlphaFoldDB" id="A0A059CSY1"/>
<organism evidence="2">
    <name type="scientific">Eucalyptus grandis</name>
    <name type="common">Flooded gum</name>
    <dbReference type="NCBI Taxonomy" id="71139"/>
    <lineage>
        <taxon>Eukaryota</taxon>
        <taxon>Viridiplantae</taxon>
        <taxon>Streptophyta</taxon>
        <taxon>Embryophyta</taxon>
        <taxon>Tracheophyta</taxon>
        <taxon>Spermatophyta</taxon>
        <taxon>Magnoliopsida</taxon>
        <taxon>eudicotyledons</taxon>
        <taxon>Gunneridae</taxon>
        <taxon>Pentapetalae</taxon>
        <taxon>rosids</taxon>
        <taxon>malvids</taxon>
        <taxon>Myrtales</taxon>
        <taxon>Myrtaceae</taxon>
        <taxon>Myrtoideae</taxon>
        <taxon>Eucalypteae</taxon>
        <taxon>Eucalyptus</taxon>
    </lineage>
</organism>
<dbReference type="EMBL" id="KK198755">
    <property type="protein sequence ID" value="KCW81049.1"/>
    <property type="molecule type" value="Genomic_DNA"/>
</dbReference>
<dbReference type="Pfam" id="PF15370">
    <property type="entry name" value="NOPCHAP1"/>
    <property type="match status" value="1"/>
</dbReference>
<dbReference type="OrthoDB" id="1112980at2759"/>
<feature type="region of interest" description="Disordered" evidence="1">
    <location>
        <begin position="1"/>
        <end position="20"/>
    </location>
</feature>
<feature type="compositionally biased region" description="Low complexity" evidence="1">
    <location>
        <begin position="117"/>
        <end position="127"/>
    </location>
</feature>
<gene>
    <name evidence="2" type="ORF">EUGRSUZ_C02425</name>
</gene>
<name>A0A059CSY1_EUCGR</name>
<dbReference type="GO" id="GO:0000492">
    <property type="term" value="P:box C/D snoRNP assembly"/>
    <property type="evidence" value="ECO:0000318"/>
    <property type="project" value="GO_Central"/>
</dbReference>
<evidence type="ECO:0000313" key="2">
    <source>
        <dbReference type="EMBL" id="KCW81050.1"/>
    </source>
</evidence>
<feature type="compositionally biased region" description="Basic residues" evidence="1">
    <location>
        <begin position="187"/>
        <end position="197"/>
    </location>
</feature>
<dbReference type="Gramene" id="KCW81050">
    <property type="protein sequence ID" value="KCW81050"/>
    <property type="gene ID" value="EUGRSUZ_C02425"/>
</dbReference>
<dbReference type="OMA" id="DNDSAHI"/>